<evidence type="ECO:0000313" key="3">
    <source>
        <dbReference type="Proteomes" id="UP000694402"/>
    </source>
</evidence>
<sequence>MEDEKSYDPGDRILKFVNRQDDINFSRDAEKRVLFLKTNTTNQEDTDSSRGGDPETMRLIFTDKQLEDPCLLSSYGIQSQSVIQIVLRVPGGWRE</sequence>
<reference evidence="3" key="1">
    <citation type="journal article" date="2018" name="PLoS ONE">
        <title>Chinook salmon (Oncorhynchus tshawytscha) genome and transcriptome.</title>
        <authorList>
            <person name="Christensen K.A."/>
            <person name="Leong J.S."/>
            <person name="Sakhrani D."/>
            <person name="Biagi C.A."/>
            <person name="Minkley D.R."/>
            <person name="Withler R.E."/>
            <person name="Rondeau E.B."/>
            <person name="Koop B.F."/>
            <person name="Devlin R.H."/>
        </authorList>
    </citation>
    <scope>NUCLEOTIDE SEQUENCE [LARGE SCALE GENOMIC DNA]</scope>
</reference>
<dbReference type="SUPFAM" id="SSF54236">
    <property type="entry name" value="Ubiquitin-like"/>
    <property type="match status" value="1"/>
</dbReference>
<dbReference type="InterPro" id="IPR000626">
    <property type="entry name" value="Ubiquitin-like_dom"/>
</dbReference>
<dbReference type="Gene3D" id="3.10.20.90">
    <property type="entry name" value="Phosphatidylinositol 3-kinase Catalytic Subunit, Chain A, domain 1"/>
    <property type="match status" value="1"/>
</dbReference>
<dbReference type="PROSITE" id="PS50053">
    <property type="entry name" value="UBIQUITIN_2"/>
    <property type="match status" value="1"/>
</dbReference>
<keyword evidence="3" id="KW-1185">Reference proteome</keyword>
<dbReference type="Ensembl" id="ENSOTST00005192741.1">
    <property type="protein sequence ID" value="ENSOTSP00005125486.1"/>
    <property type="gene ID" value="ENSOTSG00005058096.1"/>
</dbReference>
<reference evidence="2" key="3">
    <citation type="submission" date="2025-09" db="UniProtKB">
        <authorList>
            <consortium name="Ensembl"/>
        </authorList>
    </citation>
    <scope>IDENTIFICATION</scope>
</reference>
<feature type="domain" description="Ubiquitin-like" evidence="1">
    <location>
        <begin position="14"/>
        <end position="92"/>
    </location>
</feature>
<name>A0AAZ3Q9C5_ONCTS</name>
<proteinExistence type="predicted"/>
<dbReference type="AlphaFoldDB" id="A0AAZ3Q9C5"/>
<accession>A0AAZ3Q9C5</accession>
<evidence type="ECO:0000259" key="1">
    <source>
        <dbReference type="PROSITE" id="PS50053"/>
    </source>
</evidence>
<dbReference type="Pfam" id="PF00240">
    <property type="entry name" value="ubiquitin"/>
    <property type="match status" value="1"/>
</dbReference>
<dbReference type="InterPro" id="IPR029071">
    <property type="entry name" value="Ubiquitin-like_domsf"/>
</dbReference>
<organism evidence="2 3">
    <name type="scientific">Oncorhynchus tshawytscha</name>
    <name type="common">Chinook salmon</name>
    <name type="synonym">Salmo tshawytscha</name>
    <dbReference type="NCBI Taxonomy" id="74940"/>
    <lineage>
        <taxon>Eukaryota</taxon>
        <taxon>Metazoa</taxon>
        <taxon>Chordata</taxon>
        <taxon>Craniata</taxon>
        <taxon>Vertebrata</taxon>
        <taxon>Euteleostomi</taxon>
        <taxon>Actinopterygii</taxon>
        <taxon>Neopterygii</taxon>
        <taxon>Teleostei</taxon>
        <taxon>Protacanthopterygii</taxon>
        <taxon>Salmoniformes</taxon>
        <taxon>Salmonidae</taxon>
        <taxon>Salmoninae</taxon>
        <taxon>Oncorhynchus</taxon>
    </lineage>
</organism>
<dbReference type="Proteomes" id="UP000694402">
    <property type="component" value="Unassembled WGS sequence"/>
</dbReference>
<protein>
    <recommendedName>
        <fullName evidence="1">Ubiquitin-like domain-containing protein</fullName>
    </recommendedName>
</protein>
<reference evidence="2" key="2">
    <citation type="submission" date="2025-08" db="UniProtKB">
        <authorList>
            <consortium name="Ensembl"/>
        </authorList>
    </citation>
    <scope>IDENTIFICATION</scope>
</reference>
<evidence type="ECO:0000313" key="2">
    <source>
        <dbReference type="Ensembl" id="ENSOTSP00005125486.1"/>
    </source>
</evidence>
<dbReference type="PRINTS" id="PR00348">
    <property type="entry name" value="UBIQUITIN"/>
</dbReference>
<dbReference type="InterPro" id="IPR019956">
    <property type="entry name" value="Ubiquitin_dom"/>
</dbReference>
<dbReference type="GeneTree" id="ENSGT00990000204936"/>